<dbReference type="Gene3D" id="1.10.10.10">
    <property type="entry name" value="Winged helix-like DNA-binding domain superfamily/Winged helix DNA-binding domain"/>
    <property type="match status" value="1"/>
</dbReference>
<evidence type="ECO:0000313" key="4">
    <source>
        <dbReference type="Proteomes" id="UP001597492"/>
    </source>
</evidence>
<dbReference type="Proteomes" id="UP001597492">
    <property type="component" value="Unassembled WGS sequence"/>
</dbReference>
<organism evidence="3 4">
    <name type="scientific">Gulosibacter faecalis</name>
    <dbReference type="NCBI Taxonomy" id="272240"/>
    <lineage>
        <taxon>Bacteria</taxon>
        <taxon>Bacillati</taxon>
        <taxon>Actinomycetota</taxon>
        <taxon>Actinomycetes</taxon>
        <taxon>Micrococcales</taxon>
        <taxon>Microbacteriaceae</taxon>
        <taxon>Gulosibacter</taxon>
    </lineage>
</organism>
<gene>
    <name evidence="3" type="ORF">ACFSW7_12765</name>
</gene>
<dbReference type="Pfam" id="PF00480">
    <property type="entry name" value="ROK"/>
    <property type="match status" value="1"/>
</dbReference>
<accession>A0ABW5V343</accession>
<evidence type="ECO:0000256" key="1">
    <source>
        <dbReference type="ARBA" id="ARBA00006479"/>
    </source>
</evidence>
<comment type="caution">
    <text evidence="3">The sequence shown here is derived from an EMBL/GenBank/DDBJ whole genome shotgun (WGS) entry which is preliminary data.</text>
</comment>
<dbReference type="EMBL" id="JBHUNE010000009">
    <property type="protein sequence ID" value="MFD2759249.1"/>
    <property type="molecule type" value="Genomic_DNA"/>
</dbReference>
<evidence type="ECO:0000259" key="2">
    <source>
        <dbReference type="Pfam" id="PF12802"/>
    </source>
</evidence>
<dbReference type="Pfam" id="PF12802">
    <property type="entry name" value="MarR_2"/>
    <property type="match status" value="1"/>
</dbReference>
<dbReference type="InterPro" id="IPR000600">
    <property type="entry name" value="ROK"/>
</dbReference>
<reference evidence="4" key="1">
    <citation type="journal article" date="2019" name="Int. J. Syst. Evol. Microbiol.">
        <title>The Global Catalogue of Microorganisms (GCM) 10K type strain sequencing project: providing services to taxonomists for standard genome sequencing and annotation.</title>
        <authorList>
            <consortium name="The Broad Institute Genomics Platform"/>
            <consortium name="The Broad Institute Genome Sequencing Center for Infectious Disease"/>
            <person name="Wu L."/>
            <person name="Ma J."/>
        </authorList>
    </citation>
    <scope>NUCLEOTIDE SEQUENCE [LARGE SCALE GENOMIC DNA]</scope>
    <source>
        <strain evidence="4">TISTR 1514</strain>
    </source>
</reference>
<dbReference type="SUPFAM" id="SSF46785">
    <property type="entry name" value="Winged helix' DNA-binding domain"/>
    <property type="match status" value="1"/>
</dbReference>
<comment type="similarity">
    <text evidence="1">Belongs to the ROK (NagC/XylR) family.</text>
</comment>
<sequence>MDGMLQATRGHGGHSSHARVLKLVHRAGPHSRAAITERTGLNRSTVAHVVADLAKAGLVAQSDPASTENRVGRPSPTVSAIADVAVLAANPEVDALTLAVIGLDRSVRARARIPFHESPTPEQVVAALTTQLDTWRAGDLRAVRFIGVGLAVPGLVREPDALVRDAPHLGWRDVALRELLEPMCGLPVSLRNDATLGVWAERLYGAARDADDAIYLNGGASGIGGGLVIGGALVHGANGYAGEFGHNHPGGAQPDDLSTAGGTLEDEVNRARLVRALGLRDLDDPALAAALASAHGPALDEANRQRRVLAAAIANAANVLNPTRVVLGGFLAMLAELDLDELHRLVIASTLPANGEALDIRPAELADDRLLVGAAELAFARLLDSPLTHADAPAAESP</sequence>
<dbReference type="InterPro" id="IPR000835">
    <property type="entry name" value="HTH_MarR-typ"/>
</dbReference>
<dbReference type="RefSeq" id="WP_019618763.1">
    <property type="nucleotide sequence ID" value="NZ_JBHUNE010000009.1"/>
</dbReference>
<dbReference type="InterPro" id="IPR036388">
    <property type="entry name" value="WH-like_DNA-bd_sf"/>
</dbReference>
<dbReference type="InterPro" id="IPR036390">
    <property type="entry name" value="WH_DNA-bd_sf"/>
</dbReference>
<name>A0ABW5V343_9MICO</name>
<dbReference type="SUPFAM" id="SSF53067">
    <property type="entry name" value="Actin-like ATPase domain"/>
    <property type="match status" value="1"/>
</dbReference>
<keyword evidence="4" id="KW-1185">Reference proteome</keyword>
<feature type="domain" description="HTH marR-type" evidence="2">
    <location>
        <begin position="16"/>
        <end position="63"/>
    </location>
</feature>
<proteinExistence type="inferred from homology"/>
<dbReference type="PANTHER" id="PTHR18964">
    <property type="entry name" value="ROK (REPRESSOR, ORF, KINASE) FAMILY"/>
    <property type="match status" value="1"/>
</dbReference>
<evidence type="ECO:0000313" key="3">
    <source>
        <dbReference type="EMBL" id="MFD2759249.1"/>
    </source>
</evidence>
<dbReference type="Gene3D" id="3.30.420.40">
    <property type="match status" value="2"/>
</dbReference>
<protein>
    <submittedName>
        <fullName evidence="3">ROK family protein</fullName>
    </submittedName>
</protein>
<dbReference type="PANTHER" id="PTHR18964:SF149">
    <property type="entry name" value="BIFUNCTIONAL UDP-N-ACETYLGLUCOSAMINE 2-EPIMERASE_N-ACETYLMANNOSAMINE KINASE"/>
    <property type="match status" value="1"/>
</dbReference>
<dbReference type="InterPro" id="IPR043129">
    <property type="entry name" value="ATPase_NBD"/>
</dbReference>